<dbReference type="InterPro" id="IPR009057">
    <property type="entry name" value="Homeodomain-like_sf"/>
</dbReference>
<feature type="transmembrane region" description="Helical" evidence="4">
    <location>
        <begin position="116"/>
        <end position="135"/>
    </location>
</feature>
<proteinExistence type="predicted"/>
<protein>
    <submittedName>
        <fullName evidence="6">DNA-binding domain-containing protein</fullName>
    </submittedName>
</protein>
<evidence type="ECO:0000313" key="6">
    <source>
        <dbReference type="EMBL" id="RYJ42173.1"/>
    </source>
</evidence>
<keyword evidence="3" id="KW-0804">Transcription</keyword>
<comment type="caution">
    <text evidence="6">The sequence shown here is derived from an EMBL/GenBank/DDBJ whole genome shotgun (WGS) entry which is preliminary data.</text>
</comment>
<feature type="transmembrane region" description="Helical" evidence="4">
    <location>
        <begin position="186"/>
        <end position="205"/>
    </location>
</feature>
<keyword evidence="4" id="KW-1133">Transmembrane helix</keyword>
<dbReference type="Proteomes" id="UP000289775">
    <property type="component" value="Unassembled WGS sequence"/>
</dbReference>
<feature type="transmembrane region" description="Helical" evidence="4">
    <location>
        <begin position="35"/>
        <end position="54"/>
    </location>
</feature>
<keyword evidence="4" id="KW-0472">Membrane</keyword>
<dbReference type="SUPFAM" id="SSF46689">
    <property type="entry name" value="Homeodomain-like"/>
    <property type="match status" value="1"/>
</dbReference>
<evidence type="ECO:0000256" key="4">
    <source>
        <dbReference type="SAM" id="Phobius"/>
    </source>
</evidence>
<organism evidence="6 7">
    <name type="scientific">Flavobacterium beibuense</name>
    <dbReference type="NCBI Taxonomy" id="657326"/>
    <lineage>
        <taxon>Bacteria</taxon>
        <taxon>Pseudomonadati</taxon>
        <taxon>Bacteroidota</taxon>
        <taxon>Flavobacteriia</taxon>
        <taxon>Flavobacteriales</taxon>
        <taxon>Flavobacteriaceae</taxon>
        <taxon>Flavobacterium</taxon>
    </lineage>
</organism>
<name>A0A444W8Q8_9FLAO</name>
<keyword evidence="2 6" id="KW-0238">DNA-binding</keyword>
<dbReference type="Gene3D" id="1.10.10.60">
    <property type="entry name" value="Homeodomain-like"/>
    <property type="match status" value="2"/>
</dbReference>
<dbReference type="OrthoDB" id="9779074at2"/>
<keyword evidence="4" id="KW-0812">Transmembrane</keyword>
<keyword evidence="1" id="KW-0805">Transcription regulation</keyword>
<dbReference type="PROSITE" id="PS00041">
    <property type="entry name" value="HTH_ARAC_FAMILY_1"/>
    <property type="match status" value="1"/>
</dbReference>
<dbReference type="GO" id="GO:0043565">
    <property type="term" value="F:sequence-specific DNA binding"/>
    <property type="evidence" value="ECO:0007669"/>
    <property type="project" value="InterPro"/>
</dbReference>
<sequence>MIELILIGAFVLALATLYMAKQIKSILLFDRICNAFLLFASMQSVFALLSLLIGKQFKFMAVPFFLCYGPFMYFAVKSLINDNFVKRKIYLHYAPSFIAMVAYLVMAEVPVLKGYLYMYNIVLFLSIAFSLTYYSGWILFYENEKHEDNPLANKLIKISAFVLTCMSVTLIVFISNQFMMGQTVDFEIVASILYCSALFLIFLGFRYKVHIFVSYFKGNNEENYKKEIKESSEDPTPDMVVIMNRQKYSKSALNESVFEDYEEKLLYLFEEEKVYLDNEISLEILAERMKLSKHHLTQLFNVYIGENFNQFINKYRIDHSCSLLQTADGQLTMEEVAFESGFNSKVSFNRHFKNIMGCTPTDYIKKAG</sequence>
<dbReference type="InterPro" id="IPR018060">
    <property type="entry name" value="HTH_AraC"/>
</dbReference>
<dbReference type="PROSITE" id="PS01124">
    <property type="entry name" value="HTH_ARAC_FAMILY_2"/>
    <property type="match status" value="1"/>
</dbReference>
<evidence type="ECO:0000256" key="2">
    <source>
        <dbReference type="ARBA" id="ARBA00023125"/>
    </source>
</evidence>
<reference evidence="6 7" key="1">
    <citation type="submission" date="2014-12" db="EMBL/GenBank/DDBJ databases">
        <title>Genome sequence of Flavobacterium beibuense RSKm HC5.</title>
        <authorList>
            <person name="Kim J.F."/>
            <person name="Song J.Y."/>
            <person name="Kwak M.-J."/>
            <person name="Lee S.-W."/>
        </authorList>
    </citation>
    <scope>NUCLEOTIDE SEQUENCE [LARGE SCALE GENOMIC DNA]</scope>
    <source>
        <strain evidence="6 7">RSKm HC5</strain>
    </source>
</reference>
<feature type="transmembrane region" description="Helical" evidence="4">
    <location>
        <begin position="92"/>
        <end position="109"/>
    </location>
</feature>
<dbReference type="EMBL" id="JUIW01000008">
    <property type="protein sequence ID" value="RYJ42173.1"/>
    <property type="molecule type" value="Genomic_DNA"/>
</dbReference>
<evidence type="ECO:0000256" key="1">
    <source>
        <dbReference type="ARBA" id="ARBA00023015"/>
    </source>
</evidence>
<feature type="transmembrane region" description="Helical" evidence="4">
    <location>
        <begin position="61"/>
        <end position="80"/>
    </location>
</feature>
<evidence type="ECO:0000259" key="5">
    <source>
        <dbReference type="PROSITE" id="PS01124"/>
    </source>
</evidence>
<accession>A0A444W8Q8</accession>
<dbReference type="SMART" id="SM00342">
    <property type="entry name" value="HTH_ARAC"/>
    <property type="match status" value="1"/>
</dbReference>
<dbReference type="GO" id="GO:0003700">
    <property type="term" value="F:DNA-binding transcription factor activity"/>
    <property type="evidence" value="ECO:0007669"/>
    <property type="project" value="InterPro"/>
</dbReference>
<evidence type="ECO:0000256" key="3">
    <source>
        <dbReference type="ARBA" id="ARBA00023163"/>
    </source>
</evidence>
<dbReference type="InterPro" id="IPR018062">
    <property type="entry name" value="HTH_AraC-typ_CS"/>
</dbReference>
<dbReference type="PANTHER" id="PTHR43280:SF29">
    <property type="entry name" value="ARAC-FAMILY TRANSCRIPTIONAL REGULATOR"/>
    <property type="match status" value="1"/>
</dbReference>
<dbReference type="Pfam" id="PF12833">
    <property type="entry name" value="HTH_18"/>
    <property type="match status" value="1"/>
</dbReference>
<feature type="domain" description="HTH araC/xylS-type" evidence="5">
    <location>
        <begin position="263"/>
        <end position="366"/>
    </location>
</feature>
<keyword evidence="7" id="KW-1185">Reference proteome</keyword>
<gene>
    <name evidence="6" type="ORF">NU09_2577</name>
</gene>
<evidence type="ECO:0000313" key="7">
    <source>
        <dbReference type="Proteomes" id="UP000289775"/>
    </source>
</evidence>
<dbReference type="AlphaFoldDB" id="A0A444W8Q8"/>
<dbReference type="PANTHER" id="PTHR43280">
    <property type="entry name" value="ARAC-FAMILY TRANSCRIPTIONAL REGULATOR"/>
    <property type="match status" value="1"/>
</dbReference>
<feature type="transmembrane region" description="Helical" evidence="4">
    <location>
        <begin position="155"/>
        <end position="174"/>
    </location>
</feature>